<evidence type="ECO:0000313" key="6">
    <source>
        <dbReference type="EMBL" id="KZN04950.1"/>
    </source>
</evidence>
<evidence type="ECO:0000256" key="1">
    <source>
        <dbReference type="ARBA" id="ARBA00022729"/>
    </source>
</evidence>
<keyword evidence="8" id="KW-1185">Reference proteome</keyword>
<dbReference type="Gene3D" id="1.20.140.40">
    <property type="entry name" value="Invertase/pectin methylesterase inhibitor family protein"/>
    <property type="match status" value="1"/>
</dbReference>
<dbReference type="EMBL" id="LNRQ01000002">
    <property type="protein sequence ID" value="KZN04950.1"/>
    <property type="molecule type" value="Genomic_DNA"/>
</dbReference>
<protein>
    <recommendedName>
        <fullName evidence="5">Pectinesterase inhibitor domain-containing protein</fullName>
    </recommendedName>
</protein>
<dbReference type="InterPro" id="IPR052421">
    <property type="entry name" value="PCW_Enzyme_Inhibitor"/>
</dbReference>
<dbReference type="PANTHER" id="PTHR36710:SF18">
    <property type="entry name" value="PECTINESTERASE INHIBITOR 5-RELATED"/>
    <property type="match status" value="1"/>
</dbReference>
<comment type="similarity">
    <text evidence="3">Belongs to the PMEI family.</text>
</comment>
<dbReference type="InterPro" id="IPR006501">
    <property type="entry name" value="Pectinesterase_inhib_dom"/>
</dbReference>
<proteinExistence type="inferred from homology"/>
<name>A0A166D953_DAUCS</name>
<dbReference type="SUPFAM" id="SSF101148">
    <property type="entry name" value="Plant invertase/pectin methylesterase inhibitor"/>
    <property type="match status" value="1"/>
</dbReference>
<accession>A0A166D953</accession>
<reference evidence="6" key="1">
    <citation type="journal article" date="2016" name="Nat. Genet.">
        <title>A high-quality carrot genome assembly provides new insights into carotenoid accumulation and asterid genome evolution.</title>
        <authorList>
            <person name="Iorizzo M."/>
            <person name="Ellison S."/>
            <person name="Senalik D."/>
            <person name="Zeng P."/>
            <person name="Satapoomin P."/>
            <person name="Huang J."/>
            <person name="Bowman M."/>
            <person name="Iovene M."/>
            <person name="Sanseverino W."/>
            <person name="Cavagnaro P."/>
            <person name="Yildiz M."/>
            <person name="Macko-Podgorni A."/>
            <person name="Moranska E."/>
            <person name="Grzebelus E."/>
            <person name="Grzebelus D."/>
            <person name="Ashrafi H."/>
            <person name="Zheng Z."/>
            <person name="Cheng S."/>
            <person name="Spooner D."/>
            <person name="Van Deynze A."/>
            <person name="Simon P."/>
        </authorList>
    </citation>
    <scope>NUCLEOTIDE SEQUENCE [LARGE SCALE GENOMIC DNA]</scope>
    <source>
        <tissue evidence="6">Leaf</tissue>
    </source>
</reference>
<evidence type="ECO:0000313" key="8">
    <source>
        <dbReference type="Proteomes" id="UP000077755"/>
    </source>
</evidence>
<feature type="chain" id="PRO_5007872064" description="Pectinesterase inhibitor domain-containing protein" evidence="4">
    <location>
        <begin position="28"/>
        <end position="202"/>
    </location>
</feature>
<dbReference type="NCBIfam" id="TIGR01614">
    <property type="entry name" value="PME_inhib"/>
    <property type="match status" value="1"/>
</dbReference>
<dbReference type="SMART" id="SM00856">
    <property type="entry name" value="PMEI"/>
    <property type="match status" value="1"/>
</dbReference>
<keyword evidence="1 4" id="KW-0732">Signal</keyword>
<evidence type="ECO:0000256" key="4">
    <source>
        <dbReference type="SAM" id="SignalP"/>
    </source>
</evidence>
<evidence type="ECO:0000313" key="7">
    <source>
        <dbReference type="EMBL" id="WOG87290.1"/>
    </source>
</evidence>
<sequence>MNPTMSSFIFLLSLTLSFSICPDPTTAAVTPAQEISASLNELIAQACSSTPNKDLCHQTINADNKTPKNDINDLAFITFEAASIKTVANIEYITRSSEDPEIGQAGDAGKSSLKQVFDDCEQQYEGAMDDVDNSVNYLASRTKDDDKQIHGLLKDAVSSIEACQKNLEGKGPKTEQLIKLNQEALDLLNNALGVFHVIYKQK</sequence>
<reference evidence="7" key="2">
    <citation type="submission" date="2022-03" db="EMBL/GenBank/DDBJ databases">
        <title>Draft title - Genomic analysis of global carrot germplasm unveils the trajectory of domestication and the origin of high carotenoid orange carrot.</title>
        <authorList>
            <person name="Iorizzo M."/>
            <person name="Ellison S."/>
            <person name="Senalik D."/>
            <person name="Macko-Podgorni A."/>
            <person name="Grzebelus D."/>
            <person name="Bostan H."/>
            <person name="Rolling W."/>
            <person name="Curaba J."/>
            <person name="Simon P."/>
        </authorList>
    </citation>
    <scope>NUCLEOTIDE SEQUENCE</scope>
    <source>
        <tissue evidence="7">Leaf</tissue>
    </source>
</reference>
<gene>
    <name evidence="6" type="ORF">DCAR_005787</name>
    <name evidence="7" type="ORF">DCAR_0206513</name>
</gene>
<dbReference type="EMBL" id="CP093344">
    <property type="protein sequence ID" value="WOG87290.1"/>
    <property type="molecule type" value="Genomic_DNA"/>
</dbReference>
<evidence type="ECO:0000256" key="3">
    <source>
        <dbReference type="ARBA" id="ARBA00038471"/>
    </source>
</evidence>
<dbReference type="Pfam" id="PF04043">
    <property type="entry name" value="PMEI"/>
    <property type="match status" value="1"/>
</dbReference>
<dbReference type="GO" id="GO:0004857">
    <property type="term" value="F:enzyme inhibitor activity"/>
    <property type="evidence" value="ECO:0007669"/>
    <property type="project" value="InterPro"/>
</dbReference>
<evidence type="ECO:0000256" key="2">
    <source>
        <dbReference type="ARBA" id="ARBA00023157"/>
    </source>
</evidence>
<keyword evidence="2" id="KW-1015">Disulfide bond</keyword>
<dbReference type="AlphaFoldDB" id="A0A166D953"/>
<organism evidence="6">
    <name type="scientific">Daucus carota subsp. sativus</name>
    <name type="common">Carrot</name>
    <dbReference type="NCBI Taxonomy" id="79200"/>
    <lineage>
        <taxon>Eukaryota</taxon>
        <taxon>Viridiplantae</taxon>
        <taxon>Streptophyta</taxon>
        <taxon>Embryophyta</taxon>
        <taxon>Tracheophyta</taxon>
        <taxon>Spermatophyta</taxon>
        <taxon>Magnoliopsida</taxon>
        <taxon>eudicotyledons</taxon>
        <taxon>Gunneridae</taxon>
        <taxon>Pentapetalae</taxon>
        <taxon>asterids</taxon>
        <taxon>campanulids</taxon>
        <taxon>Apiales</taxon>
        <taxon>Apiaceae</taxon>
        <taxon>Apioideae</taxon>
        <taxon>Scandiceae</taxon>
        <taxon>Daucinae</taxon>
        <taxon>Daucus</taxon>
        <taxon>Daucus sect. Daucus</taxon>
    </lineage>
</organism>
<evidence type="ECO:0000259" key="5">
    <source>
        <dbReference type="SMART" id="SM00856"/>
    </source>
</evidence>
<dbReference type="Proteomes" id="UP000077755">
    <property type="component" value="Chromosome 2"/>
</dbReference>
<feature type="domain" description="Pectinesterase inhibitor" evidence="5">
    <location>
        <begin position="38"/>
        <end position="194"/>
    </location>
</feature>
<dbReference type="Gramene" id="KZN04950">
    <property type="protein sequence ID" value="KZN04950"/>
    <property type="gene ID" value="DCAR_005787"/>
</dbReference>
<dbReference type="PANTHER" id="PTHR36710">
    <property type="entry name" value="PECTINESTERASE INHIBITOR-LIKE"/>
    <property type="match status" value="1"/>
</dbReference>
<dbReference type="STRING" id="79200.A0A166D953"/>
<feature type="signal peptide" evidence="4">
    <location>
        <begin position="1"/>
        <end position="27"/>
    </location>
</feature>
<dbReference type="InterPro" id="IPR035513">
    <property type="entry name" value="Invertase/methylesterase_inhib"/>
</dbReference>